<name>A0A117Q557_9ACTN</name>
<feature type="region of interest" description="Disordered" evidence="1">
    <location>
        <begin position="26"/>
        <end position="88"/>
    </location>
</feature>
<keyword evidence="5" id="KW-1185">Reference proteome</keyword>
<feature type="compositionally biased region" description="Low complexity" evidence="1">
    <location>
        <begin position="39"/>
        <end position="60"/>
    </location>
</feature>
<dbReference type="AlphaFoldDB" id="A0A117Q557"/>
<dbReference type="Proteomes" id="UP000053127">
    <property type="component" value="Unassembled WGS sequence"/>
</dbReference>
<gene>
    <name evidence="4" type="ORF">AQI95_06585</name>
</gene>
<organism evidence="4 5">
    <name type="scientific">Streptomyces yokosukanensis</name>
    <dbReference type="NCBI Taxonomy" id="67386"/>
    <lineage>
        <taxon>Bacteria</taxon>
        <taxon>Bacillati</taxon>
        <taxon>Actinomycetota</taxon>
        <taxon>Actinomycetes</taxon>
        <taxon>Kitasatosporales</taxon>
        <taxon>Streptomycetaceae</taxon>
        <taxon>Streptomyces</taxon>
    </lineage>
</organism>
<dbReference type="EMBL" id="LMWN01000007">
    <property type="protein sequence ID" value="KUN08893.1"/>
    <property type="molecule type" value="Genomic_DNA"/>
</dbReference>
<dbReference type="PROSITE" id="PS51257">
    <property type="entry name" value="PROKAR_LIPOPROTEIN"/>
    <property type="match status" value="1"/>
</dbReference>
<reference evidence="4 5" key="1">
    <citation type="submission" date="2015-10" db="EMBL/GenBank/DDBJ databases">
        <title>Draft genome sequence of Streptomyces yokosukanensis DSM 40224, type strain for the species Streptomyces yokosukanensis.</title>
        <authorList>
            <person name="Ruckert C."/>
            <person name="Winkler A."/>
            <person name="Kalinowski J."/>
            <person name="Kampfer P."/>
            <person name="Glaeser S."/>
        </authorList>
    </citation>
    <scope>NUCLEOTIDE SEQUENCE [LARGE SCALE GENOMIC DNA]</scope>
    <source>
        <strain evidence="4 5">DSM 40224</strain>
    </source>
</reference>
<evidence type="ECO:0000313" key="4">
    <source>
        <dbReference type="EMBL" id="KUN08893.1"/>
    </source>
</evidence>
<comment type="caution">
    <text evidence="4">The sequence shown here is derived from an EMBL/GenBank/DDBJ whole genome shotgun (WGS) entry which is preliminary data.</text>
</comment>
<feature type="signal peptide" evidence="2">
    <location>
        <begin position="1"/>
        <end position="21"/>
    </location>
</feature>
<evidence type="ECO:0000313" key="5">
    <source>
        <dbReference type="Proteomes" id="UP000053127"/>
    </source>
</evidence>
<feature type="compositionally biased region" description="Gly residues" evidence="1">
    <location>
        <begin position="78"/>
        <end position="88"/>
    </location>
</feature>
<dbReference type="Pfam" id="PF14016">
    <property type="entry name" value="DUF4232"/>
    <property type="match status" value="1"/>
</dbReference>
<evidence type="ECO:0000256" key="2">
    <source>
        <dbReference type="SAM" id="SignalP"/>
    </source>
</evidence>
<evidence type="ECO:0000256" key="1">
    <source>
        <dbReference type="SAM" id="MobiDB-lite"/>
    </source>
</evidence>
<feature type="chain" id="PRO_5039492478" description="DUF4232 domain-containing protein" evidence="2">
    <location>
        <begin position="22"/>
        <end position="232"/>
    </location>
</feature>
<protein>
    <recommendedName>
        <fullName evidence="3">DUF4232 domain-containing protein</fullName>
    </recommendedName>
</protein>
<feature type="domain" description="DUF4232" evidence="3">
    <location>
        <begin position="95"/>
        <end position="223"/>
    </location>
</feature>
<proteinExistence type="predicted"/>
<dbReference type="InterPro" id="IPR025326">
    <property type="entry name" value="DUF4232"/>
</dbReference>
<evidence type="ECO:0000259" key="3">
    <source>
        <dbReference type="Pfam" id="PF14016"/>
    </source>
</evidence>
<dbReference type="OrthoDB" id="3854042at2"/>
<keyword evidence="2" id="KW-0732">Signal</keyword>
<accession>A0A117Q557</accession>
<sequence>MRHIRLLAATGTAVTALALSACSGNGTGTKDEGASEAVSPTTSATAHKTPSSAPTATTPADAGRTNGTPVTRTHGSGTAKGGSGTTGGGSSIVLCNGANTRVTAQPVNRPLNHMLLTATNTGRKTCELTYYPIVRFDEMQWAPQADEETQPQAVTTLKPGESGYAMVRLSAADGSGEGGTTARKLTLMFQGTTPRSDGGATATPALPAKGFYYDSSLTVTYWQQSLDTIASW</sequence>